<organism evidence="2 3">
    <name type="scientific">Eucalyptus globulus</name>
    <name type="common">Tasmanian blue gum</name>
    <dbReference type="NCBI Taxonomy" id="34317"/>
    <lineage>
        <taxon>Eukaryota</taxon>
        <taxon>Viridiplantae</taxon>
        <taxon>Streptophyta</taxon>
        <taxon>Embryophyta</taxon>
        <taxon>Tracheophyta</taxon>
        <taxon>Spermatophyta</taxon>
        <taxon>Magnoliopsida</taxon>
        <taxon>eudicotyledons</taxon>
        <taxon>Gunneridae</taxon>
        <taxon>Pentapetalae</taxon>
        <taxon>rosids</taxon>
        <taxon>malvids</taxon>
        <taxon>Myrtales</taxon>
        <taxon>Myrtaceae</taxon>
        <taxon>Myrtoideae</taxon>
        <taxon>Eucalypteae</taxon>
        <taxon>Eucalyptus</taxon>
    </lineage>
</organism>
<accession>A0ABD3JLB0</accession>
<dbReference type="Proteomes" id="UP001634007">
    <property type="component" value="Unassembled WGS sequence"/>
</dbReference>
<dbReference type="PANTHER" id="PTHR35463:SF10">
    <property type="entry name" value="TRANSMEMBRANE PROTEIN"/>
    <property type="match status" value="1"/>
</dbReference>
<evidence type="ECO:0000313" key="2">
    <source>
        <dbReference type="EMBL" id="KAL3728836.1"/>
    </source>
</evidence>
<keyword evidence="1" id="KW-0732">Signal</keyword>
<keyword evidence="3" id="KW-1185">Reference proteome</keyword>
<dbReference type="EMBL" id="JBJKBG010000008">
    <property type="protein sequence ID" value="KAL3728836.1"/>
    <property type="molecule type" value="Genomic_DNA"/>
</dbReference>
<feature type="signal peptide" evidence="1">
    <location>
        <begin position="1"/>
        <end position="25"/>
    </location>
</feature>
<reference evidence="2 3" key="1">
    <citation type="submission" date="2024-11" db="EMBL/GenBank/DDBJ databases">
        <title>Chromosome-level genome assembly of Eucalyptus globulus Labill. provides insights into its genome evolution.</title>
        <authorList>
            <person name="Li X."/>
        </authorList>
    </citation>
    <scope>NUCLEOTIDE SEQUENCE [LARGE SCALE GENOMIC DNA]</scope>
    <source>
        <strain evidence="2">CL2024</strain>
        <tissue evidence="2">Fresh tender leaves</tissue>
    </source>
</reference>
<protein>
    <submittedName>
        <fullName evidence="2">Uncharacterized protein</fullName>
    </submittedName>
</protein>
<proteinExistence type="predicted"/>
<dbReference type="PANTHER" id="PTHR35463">
    <property type="entry name" value="TRANSMEMBRANE PROTEIN"/>
    <property type="match status" value="1"/>
</dbReference>
<sequence>MKRLSRIAKLFIFWVLVSLHTRALSTDIGDGGQKHVKTKEEKASIAKIVMGTVSHLRESHKISWIKIKTIMNNMQLQFFPPDLDFRSRDHAIVDNQNNVGSKVEHAVKKSFGTSKVTVEETAKSTDEVVGKAVRKTVEKVKESMFDEDEGEESKSELLRKDWSNDAAILVSFFLFSLKCCTSCRDLNFGVHHLKFG</sequence>
<comment type="caution">
    <text evidence="2">The sequence shown here is derived from an EMBL/GenBank/DDBJ whole genome shotgun (WGS) entry which is preliminary data.</text>
</comment>
<evidence type="ECO:0000256" key="1">
    <source>
        <dbReference type="SAM" id="SignalP"/>
    </source>
</evidence>
<dbReference type="AlphaFoldDB" id="A0ABD3JLB0"/>
<feature type="chain" id="PRO_5044774309" evidence="1">
    <location>
        <begin position="26"/>
        <end position="196"/>
    </location>
</feature>
<name>A0ABD3JLB0_EUCGL</name>
<evidence type="ECO:0000313" key="3">
    <source>
        <dbReference type="Proteomes" id="UP001634007"/>
    </source>
</evidence>
<gene>
    <name evidence="2" type="ORF">ACJRO7_033423</name>
</gene>